<dbReference type="EMBL" id="MQUB01000001">
    <property type="protein sequence ID" value="PQB03878.1"/>
    <property type="molecule type" value="Genomic_DNA"/>
</dbReference>
<dbReference type="AlphaFoldDB" id="A0A2S7KMQ4"/>
<keyword evidence="3" id="KW-1185">Reference proteome</keyword>
<dbReference type="InterPro" id="IPR001296">
    <property type="entry name" value="Glyco_trans_1"/>
</dbReference>
<dbReference type="Pfam" id="PF00534">
    <property type="entry name" value="Glycos_transf_1"/>
    <property type="match status" value="1"/>
</dbReference>
<dbReference type="RefSeq" id="WP_104811800.1">
    <property type="nucleotide sequence ID" value="NZ_MQUB01000001.1"/>
</dbReference>
<accession>A0A2S7KMQ4</accession>
<evidence type="ECO:0000259" key="1">
    <source>
        <dbReference type="Pfam" id="PF00534"/>
    </source>
</evidence>
<gene>
    <name evidence="2" type="ORF">BST85_02375</name>
</gene>
<dbReference type="SUPFAM" id="SSF53756">
    <property type="entry name" value="UDP-Glycosyltransferase/glycogen phosphorylase"/>
    <property type="match status" value="1"/>
</dbReference>
<evidence type="ECO:0000313" key="2">
    <source>
        <dbReference type="EMBL" id="PQB03878.1"/>
    </source>
</evidence>
<protein>
    <recommendedName>
        <fullName evidence="1">Glycosyl transferase family 1 domain-containing protein</fullName>
    </recommendedName>
</protein>
<dbReference type="PANTHER" id="PTHR12526">
    <property type="entry name" value="GLYCOSYLTRANSFERASE"/>
    <property type="match status" value="1"/>
</dbReference>
<reference evidence="2 3" key="1">
    <citation type="submission" date="2016-11" db="EMBL/GenBank/DDBJ databases">
        <title>Trade-off between light-utilization and light-protection in marine flavobacteria.</title>
        <authorList>
            <person name="Kumagai Y."/>
        </authorList>
    </citation>
    <scope>NUCLEOTIDE SEQUENCE [LARGE SCALE GENOMIC DNA]</scope>
    <source>
        <strain evidence="2 3">NBRC 107741</strain>
    </source>
</reference>
<organism evidence="2 3">
    <name type="scientific">Aureitalea marina</name>
    <dbReference type="NCBI Taxonomy" id="930804"/>
    <lineage>
        <taxon>Bacteria</taxon>
        <taxon>Pseudomonadati</taxon>
        <taxon>Bacteroidota</taxon>
        <taxon>Flavobacteriia</taxon>
        <taxon>Flavobacteriales</taxon>
        <taxon>Flavobacteriaceae</taxon>
        <taxon>Aureitalea</taxon>
    </lineage>
</organism>
<evidence type="ECO:0000313" key="3">
    <source>
        <dbReference type="Proteomes" id="UP000239800"/>
    </source>
</evidence>
<proteinExistence type="predicted"/>
<feature type="domain" description="Glycosyl transferase family 1" evidence="1">
    <location>
        <begin position="182"/>
        <end position="315"/>
    </location>
</feature>
<dbReference type="CDD" id="cd03801">
    <property type="entry name" value="GT4_PimA-like"/>
    <property type="match status" value="1"/>
</dbReference>
<name>A0A2S7KMQ4_9FLAO</name>
<comment type="caution">
    <text evidence="2">The sequence shown here is derived from an EMBL/GenBank/DDBJ whole genome shotgun (WGS) entry which is preliminary data.</text>
</comment>
<dbReference type="OrthoDB" id="9801609at2"/>
<dbReference type="GO" id="GO:0016757">
    <property type="term" value="F:glycosyltransferase activity"/>
    <property type="evidence" value="ECO:0007669"/>
    <property type="project" value="InterPro"/>
</dbReference>
<dbReference type="Proteomes" id="UP000239800">
    <property type="component" value="Unassembled WGS sequence"/>
</dbReference>
<dbReference type="Gene3D" id="3.40.50.2000">
    <property type="entry name" value="Glycogen Phosphorylase B"/>
    <property type="match status" value="1"/>
</dbReference>
<sequence>MSLGKEHKINIGYEGLGYAESRNIVCLLPEANYVQVSKSKPGGFWKKWSGWYSSSTERHLHHSKPGSGIDFCHFFNSIQMGSGQWGTTFETLVPFHDQPNLGRFLRAEIEHFSEERLIDRLAHESCKFLIPISQNAANIQKAVLEEYPSQKEVILSKMVVLPPPQPLLIKSYEKPPVRDGIHFMMLGRDLPRKGGIEVIRAFTKLFGDNPSLKLTMIGSLHSQNKRHSLTDEQLQELAGLARAYPSQLDWQEELPNQQLVRKMKGEVHVGLLPTHADTYGYSVLEFQATGCPVISTDIRALPEINDQECGWMINLAKNHLGEAVDSWGEASSRLEAEIETQLFRIVNEIISDPTVIRVKAEKALQRIEEYHHPDKFADRLRKIYLNCGLIQA</sequence>